<protein>
    <submittedName>
        <fullName evidence="13">TonB-dependent receptor</fullName>
    </submittedName>
</protein>
<keyword evidence="3 8" id="KW-1134">Transmembrane beta strand</keyword>
<comment type="subcellular location">
    <subcellularLocation>
        <location evidence="1 8">Cell outer membrane</location>
        <topology evidence="1 8">Multi-pass membrane protein</topology>
    </subcellularLocation>
</comment>
<dbReference type="SUPFAM" id="SSF49452">
    <property type="entry name" value="Starch-binding domain-like"/>
    <property type="match status" value="1"/>
</dbReference>
<dbReference type="InterPro" id="IPR013784">
    <property type="entry name" value="Carb-bd-like_fold"/>
</dbReference>
<feature type="domain" description="TonB-dependent receptor-like beta-barrel" evidence="10">
    <location>
        <begin position="308"/>
        <end position="929"/>
    </location>
</feature>
<dbReference type="Gene3D" id="2.40.170.20">
    <property type="entry name" value="TonB-dependent receptor, beta-barrel domain"/>
    <property type="match status" value="1"/>
</dbReference>
<dbReference type="Pfam" id="PF25183">
    <property type="entry name" value="OMP_b-brl_4"/>
    <property type="match status" value="1"/>
</dbReference>
<dbReference type="GO" id="GO:0009279">
    <property type="term" value="C:cell outer membrane"/>
    <property type="evidence" value="ECO:0007669"/>
    <property type="project" value="UniProtKB-SubCell"/>
</dbReference>
<dbReference type="Pfam" id="PF13620">
    <property type="entry name" value="CarboxypepD_reg"/>
    <property type="match status" value="1"/>
</dbReference>
<dbReference type="PANTHER" id="PTHR30069:SF46">
    <property type="entry name" value="OAR PROTEIN"/>
    <property type="match status" value="1"/>
</dbReference>
<organism evidence="13 14">
    <name type="scientific">Gimibacter soli</name>
    <dbReference type="NCBI Taxonomy" id="3024400"/>
    <lineage>
        <taxon>Bacteria</taxon>
        <taxon>Pseudomonadati</taxon>
        <taxon>Pseudomonadota</taxon>
        <taxon>Alphaproteobacteria</taxon>
        <taxon>Kordiimonadales</taxon>
        <taxon>Temperatibacteraceae</taxon>
        <taxon>Gimibacter</taxon>
    </lineage>
</organism>
<evidence type="ECO:0000259" key="10">
    <source>
        <dbReference type="Pfam" id="PF00593"/>
    </source>
</evidence>
<evidence type="ECO:0000256" key="2">
    <source>
        <dbReference type="ARBA" id="ARBA00022448"/>
    </source>
</evidence>
<feature type="domain" description="TonB-dependent receptor plug" evidence="11">
    <location>
        <begin position="129"/>
        <end position="220"/>
    </location>
</feature>
<dbReference type="RefSeq" id="WP_289505024.1">
    <property type="nucleotide sequence ID" value="NZ_CP116805.1"/>
</dbReference>
<evidence type="ECO:0000256" key="3">
    <source>
        <dbReference type="ARBA" id="ARBA00022452"/>
    </source>
</evidence>
<evidence type="ECO:0000256" key="5">
    <source>
        <dbReference type="ARBA" id="ARBA00023077"/>
    </source>
</evidence>
<evidence type="ECO:0000259" key="12">
    <source>
        <dbReference type="Pfam" id="PF25183"/>
    </source>
</evidence>
<keyword evidence="14" id="KW-1185">Reference proteome</keyword>
<evidence type="ECO:0000256" key="7">
    <source>
        <dbReference type="ARBA" id="ARBA00023237"/>
    </source>
</evidence>
<comment type="similarity">
    <text evidence="8 9">Belongs to the TonB-dependent receptor family.</text>
</comment>
<dbReference type="InterPro" id="IPR000531">
    <property type="entry name" value="Beta-barrel_TonB"/>
</dbReference>
<keyword evidence="5 9" id="KW-0798">TonB box</keyword>
<dbReference type="KEGG" id="gso:PH603_05660"/>
<gene>
    <name evidence="13" type="ORF">PH603_05660</name>
</gene>
<dbReference type="EMBL" id="CP116805">
    <property type="protein sequence ID" value="WCL55242.1"/>
    <property type="molecule type" value="Genomic_DNA"/>
</dbReference>
<dbReference type="PANTHER" id="PTHR30069">
    <property type="entry name" value="TONB-DEPENDENT OUTER MEMBRANE RECEPTOR"/>
    <property type="match status" value="1"/>
</dbReference>
<proteinExistence type="inferred from homology"/>
<dbReference type="GO" id="GO:0044718">
    <property type="term" value="P:siderophore transmembrane transport"/>
    <property type="evidence" value="ECO:0007669"/>
    <property type="project" value="TreeGrafter"/>
</dbReference>
<dbReference type="PROSITE" id="PS52016">
    <property type="entry name" value="TONB_DEPENDENT_REC_3"/>
    <property type="match status" value="1"/>
</dbReference>
<evidence type="ECO:0000259" key="11">
    <source>
        <dbReference type="Pfam" id="PF07715"/>
    </source>
</evidence>
<dbReference type="GO" id="GO:0015344">
    <property type="term" value="F:siderophore uptake transmembrane transporter activity"/>
    <property type="evidence" value="ECO:0007669"/>
    <property type="project" value="TreeGrafter"/>
</dbReference>
<dbReference type="Gene3D" id="2.170.130.10">
    <property type="entry name" value="TonB-dependent receptor, plug domain"/>
    <property type="match status" value="1"/>
</dbReference>
<dbReference type="AlphaFoldDB" id="A0AAE9XQB8"/>
<dbReference type="Pfam" id="PF00593">
    <property type="entry name" value="TonB_dep_Rec_b-barrel"/>
    <property type="match status" value="1"/>
</dbReference>
<name>A0AAE9XQB8_9PROT</name>
<dbReference type="InterPro" id="IPR012910">
    <property type="entry name" value="Plug_dom"/>
</dbReference>
<dbReference type="Proteomes" id="UP001217500">
    <property type="component" value="Chromosome"/>
</dbReference>
<keyword evidence="6 8" id="KW-0472">Membrane</keyword>
<sequence length="974" mass="106498">MGVSLIGLTAGGAHAANSDGSIRGAVVSDNQTLAGATITVTNAETGYSRTVTAGADGSFRFSRLPIGTYRVTAAKGGYERTVIEDVKVSIGGTTSLDLQMQVGGEMEEIVISAKEVSGLYLAVAESGLQIDATSIERFPVGRSADAIALLAPGVNEGPSFGGISFGGASVGENNIFINGLNISDVETGVGFSDVPFEMFKEFQVKTGGYSVEYGRTTGGVLNAVLKSGTNEFHGGANVFWEPDDLRGSAKDFYAKDGTATIYRSDDSENNLNGNIYLSGPIIKDKLFFYTLFQPRHNTGSYYSTSGSSLYDYKDNSAFWGGKVDWYIVDGHSLEFFAFSDESKTLTDRYDDGDYIETATSKRGGINWAGTYTGHFGDDFTLKVLYGHNKRNSDDFTNVSSECNRVLDRRGASNVEIGCTSQLRGDHRINSRDALRVDAEYELGNHLIRGGFDYEKRTTYMERASVGPDMTSYEIFATTPGASVNNVSVPDGVDAYVIARQEIRGGTFDAKTSAAYLEDVWSVNDDLTVTLGIRWDRFDSKDAVGDSFIKVDNMWSPRAALSWNLDDEGRSRVYASAGRYYFPIANGLAAREGGGTVDTRYYYAFNGLQENETSAGLTNVTPILGEQLGTVVQFGSGEGRGADIPFIVDQDLQASHQDEFILGYERQLDDLWSVGVRGVYRKFRNAIEDIRVYAKVPGCGEFFNDWFFGNIGQPLTVDMNCEDGTVKTVTVDLGKTNQYGLNGEDIGSPVAKRNYKALEFVVNREWDDVWMARLSYTLSKSSGNYEGGVNSDTGNDIPGWTEIGDEVSYIIGNQGDLANDHRHAIKLWGAYAPTERVTFGGKLTAISGAPINARAYGNPYTSVTRYRENWLCVQNCLDSGNGWTPADRVFEELTRGKYGRLPWQVKLDLSVDYEMEVNGFDVNVGLDVFNVFNTQKALTYDEMIESSLGTENIGFLSADTAAQPRYFRLSAGFKF</sequence>
<dbReference type="InterPro" id="IPR036942">
    <property type="entry name" value="Beta-barrel_TonB_sf"/>
</dbReference>
<dbReference type="InterPro" id="IPR037066">
    <property type="entry name" value="Plug_dom_sf"/>
</dbReference>
<evidence type="ECO:0000256" key="4">
    <source>
        <dbReference type="ARBA" id="ARBA00022692"/>
    </source>
</evidence>
<dbReference type="GO" id="GO:0030246">
    <property type="term" value="F:carbohydrate binding"/>
    <property type="evidence" value="ECO:0007669"/>
    <property type="project" value="InterPro"/>
</dbReference>
<reference evidence="13" key="1">
    <citation type="submission" date="2023-01" db="EMBL/GenBank/DDBJ databases">
        <title>The genome sequence of Kordiimonadaceae bacterium 6D33.</title>
        <authorList>
            <person name="Liu Y."/>
        </authorList>
    </citation>
    <scope>NUCLEOTIDE SEQUENCE</scope>
    <source>
        <strain evidence="13">6D33</strain>
    </source>
</reference>
<dbReference type="SUPFAM" id="SSF56935">
    <property type="entry name" value="Porins"/>
    <property type="match status" value="1"/>
</dbReference>
<dbReference type="InterPro" id="IPR039426">
    <property type="entry name" value="TonB-dep_rcpt-like"/>
</dbReference>
<keyword evidence="2 8" id="KW-0813">Transport</keyword>
<evidence type="ECO:0000256" key="9">
    <source>
        <dbReference type="RuleBase" id="RU003357"/>
    </source>
</evidence>
<dbReference type="Gene3D" id="2.60.40.1120">
    <property type="entry name" value="Carboxypeptidase-like, regulatory domain"/>
    <property type="match status" value="1"/>
</dbReference>
<accession>A0AAE9XQB8</accession>
<evidence type="ECO:0000256" key="1">
    <source>
        <dbReference type="ARBA" id="ARBA00004571"/>
    </source>
</evidence>
<dbReference type="InterPro" id="IPR057601">
    <property type="entry name" value="Oar-like_b-barrel"/>
</dbReference>
<feature type="domain" description="TonB-dependent transporter Oar-like beta-barrel" evidence="12">
    <location>
        <begin position="224"/>
        <end position="294"/>
    </location>
</feature>
<dbReference type="Pfam" id="PF07715">
    <property type="entry name" value="Plug"/>
    <property type="match status" value="1"/>
</dbReference>
<evidence type="ECO:0000256" key="6">
    <source>
        <dbReference type="ARBA" id="ARBA00023136"/>
    </source>
</evidence>
<evidence type="ECO:0000313" key="13">
    <source>
        <dbReference type="EMBL" id="WCL55242.1"/>
    </source>
</evidence>
<keyword evidence="7 8" id="KW-0998">Cell outer membrane</keyword>
<evidence type="ECO:0000313" key="14">
    <source>
        <dbReference type="Proteomes" id="UP001217500"/>
    </source>
</evidence>
<keyword evidence="13" id="KW-0675">Receptor</keyword>
<keyword evidence="4 8" id="KW-0812">Transmembrane</keyword>
<evidence type="ECO:0000256" key="8">
    <source>
        <dbReference type="PROSITE-ProRule" id="PRU01360"/>
    </source>
</evidence>